<feature type="non-terminal residue" evidence="1">
    <location>
        <position position="1"/>
    </location>
</feature>
<evidence type="ECO:0000313" key="1">
    <source>
        <dbReference type="EMBL" id="TMS02117.1"/>
    </source>
</evidence>
<name>A0ACD3Q541_LARCR</name>
<feature type="non-terminal residue" evidence="1">
    <location>
        <position position="71"/>
    </location>
</feature>
<evidence type="ECO:0000313" key="2">
    <source>
        <dbReference type="Proteomes" id="UP000793456"/>
    </source>
</evidence>
<sequence>HLSVGMRPGGSVLGLCQRLQQMLLHYIKRDAMLESLHSLLMCAFWPRATTSHPVLAGFLEHSQSCVSSLVK</sequence>
<dbReference type="Proteomes" id="UP000793456">
    <property type="component" value="Chromosome XXIV"/>
</dbReference>
<gene>
    <name evidence="1" type="ORF">E3U43_007657</name>
</gene>
<comment type="caution">
    <text evidence="1">The sequence shown here is derived from an EMBL/GenBank/DDBJ whole genome shotgun (WGS) entry which is preliminary data.</text>
</comment>
<keyword evidence="2" id="KW-1185">Reference proteome</keyword>
<dbReference type="EMBL" id="CM011697">
    <property type="protein sequence ID" value="TMS02117.1"/>
    <property type="molecule type" value="Genomic_DNA"/>
</dbReference>
<organism evidence="1 2">
    <name type="scientific">Larimichthys crocea</name>
    <name type="common">Large yellow croaker</name>
    <name type="synonym">Pseudosciaena crocea</name>
    <dbReference type="NCBI Taxonomy" id="215358"/>
    <lineage>
        <taxon>Eukaryota</taxon>
        <taxon>Metazoa</taxon>
        <taxon>Chordata</taxon>
        <taxon>Craniata</taxon>
        <taxon>Vertebrata</taxon>
        <taxon>Euteleostomi</taxon>
        <taxon>Actinopterygii</taxon>
        <taxon>Neopterygii</taxon>
        <taxon>Teleostei</taxon>
        <taxon>Neoteleostei</taxon>
        <taxon>Acanthomorphata</taxon>
        <taxon>Eupercaria</taxon>
        <taxon>Sciaenidae</taxon>
        <taxon>Larimichthys</taxon>
    </lineage>
</organism>
<reference evidence="1" key="1">
    <citation type="submission" date="2018-11" db="EMBL/GenBank/DDBJ databases">
        <title>The sequence and de novo assembly of Larimichthys crocea genome using PacBio and Hi-C technologies.</title>
        <authorList>
            <person name="Xu P."/>
            <person name="Chen B."/>
            <person name="Zhou Z."/>
            <person name="Ke Q."/>
            <person name="Wu Y."/>
            <person name="Bai H."/>
            <person name="Pu F."/>
        </authorList>
    </citation>
    <scope>NUCLEOTIDE SEQUENCE</scope>
    <source>
        <tissue evidence="1">Muscle</tissue>
    </source>
</reference>
<accession>A0ACD3Q541</accession>
<proteinExistence type="predicted"/>
<protein>
    <submittedName>
        <fullName evidence="1">Uncharacterized protein</fullName>
    </submittedName>
</protein>